<reference evidence="1" key="1">
    <citation type="submission" date="2006-10" db="EMBL/GenBank/DDBJ databases">
        <authorList>
            <person name="Amadeo P."/>
            <person name="Zhao Q."/>
            <person name="Wortman J."/>
            <person name="Fraser-Liggett C."/>
            <person name="Carlton J."/>
        </authorList>
    </citation>
    <scope>NUCLEOTIDE SEQUENCE</scope>
    <source>
        <strain evidence="1">G3</strain>
    </source>
</reference>
<dbReference type="FunFam" id="1.25.10.10:FF:000331">
    <property type="entry name" value="Phosphoprotein phosphatase, putative"/>
    <property type="match status" value="1"/>
</dbReference>
<dbReference type="SMR" id="A2FMB5"/>
<dbReference type="Pfam" id="PF01603">
    <property type="entry name" value="B56"/>
    <property type="match status" value="1"/>
</dbReference>
<dbReference type="GO" id="GO:0000159">
    <property type="term" value="C:protein phosphatase type 2A complex"/>
    <property type="evidence" value="ECO:0007669"/>
    <property type="project" value="InterPro"/>
</dbReference>
<dbReference type="eggNOG" id="KOG2085">
    <property type="taxonomic scope" value="Eukaryota"/>
</dbReference>
<accession>A2FMB5</accession>
<dbReference type="InterPro" id="IPR011989">
    <property type="entry name" value="ARM-like"/>
</dbReference>
<dbReference type="GO" id="GO:0072542">
    <property type="term" value="F:protein phosphatase activator activity"/>
    <property type="evidence" value="ECO:0000318"/>
    <property type="project" value="GO_Central"/>
</dbReference>
<evidence type="ECO:0008006" key="3">
    <source>
        <dbReference type="Google" id="ProtNLM"/>
    </source>
</evidence>
<protein>
    <recommendedName>
        <fullName evidence="3">Phosphoprotein phosphatase</fullName>
    </recommendedName>
</protein>
<evidence type="ECO:0000313" key="1">
    <source>
        <dbReference type="EMBL" id="EAX93971.1"/>
    </source>
</evidence>
<dbReference type="PANTHER" id="PTHR10257:SF3">
    <property type="entry name" value="SERINE_THREONINE-PROTEIN PHOSPHATASE 2A 56 KDA REGULATORY SUBUNIT GAMMA ISOFORM"/>
    <property type="match status" value="1"/>
</dbReference>
<keyword evidence="2" id="KW-1185">Reference proteome</keyword>
<organism evidence="1 2">
    <name type="scientific">Trichomonas vaginalis (strain ATCC PRA-98 / G3)</name>
    <dbReference type="NCBI Taxonomy" id="412133"/>
    <lineage>
        <taxon>Eukaryota</taxon>
        <taxon>Metamonada</taxon>
        <taxon>Parabasalia</taxon>
        <taxon>Trichomonadida</taxon>
        <taxon>Trichomonadidae</taxon>
        <taxon>Trichomonas</taxon>
    </lineage>
</organism>
<gene>
    <name evidence="1" type="ORF">TVAG_429010</name>
</gene>
<dbReference type="GO" id="GO:0051177">
    <property type="term" value="P:meiotic sister chromatid cohesion"/>
    <property type="evidence" value="ECO:0000318"/>
    <property type="project" value="GO_Central"/>
</dbReference>
<dbReference type="InParanoid" id="A2FMB5"/>
<dbReference type="KEGG" id="tva:4751697"/>
<dbReference type="GO" id="GO:0007165">
    <property type="term" value="P:signal transduction"/>
    <property type="evidence" value="ECO:0007669"/>
    <property type="project" value="InterPro"/>
</dbReference>
<dbReference type="Proteomes" id="UP000001542">
    <property type="component" value="Unassembled WGS sequence"/>
</dbReference>
<dbReference type="AlphaFoldDB" id="A2FMB5"/>
<dbReference type="OrthoDB" id="10541856at2759"/>
<dbReference type="Gene3D" id="1.25.10.10">
    <property type="entry name" value="Leucine-rich Repeat Variant"/>
    <property type="match status" value="1"/>
</dbReference>
<proteinExistence type="predicted"/>
<dbReference type="SUPFAM" id="SSF48371">
    <property type="entry name" value="ARM repeat"/>
    <property type="match status" value="1"/>
</dbReference>
<dbReference type="EMBL" id="DS113883">
    <property type="protein sequence ID" value="EAX93971.1"/>
    <property type="molecule type" value="Genomic_DNA"/>
</dbReference>
<name>A2FMB5_TRIV3</name>
<dbReference type="PANTHER" id="PTHR10257">
    <property type="entry name" value="SERINE/THREONINE PROTEIN PHOSPHATASE 2A PP2A REGULATORY SUBUNIT B"/>
    <property type="match status" value="1"/>
</dbReference>
<dbReference type="STRING" id="5722.A2FMB5"/>
<reference evidence="1" key="2">
    <citation type="journal article" date="2007" name="Science">
        <title>Draft genome sequence of the sexually transmitted pathogen Trichomonas vaginalis.</title>
        <authorList>
            <person name="Carlton J.M."/>
            <person name="Hirt R.P."/>
            <person name="Silva J.C."/>
            <person name="Delcher A.L."/>
            <person name="Schatz M."/>
            <person name="Zhao Q."/>
            <person name="Wortman J.R."/>
            <person name="Bidwell S.L."/>
            <person name="Alsmark U.C.M."/>
            <person name="Besteiro S."/>
            <person name="Sicheritz-Ponten T."/>
            <person name="Noel C.J."/>
            <person name="Dacks J.B."/>
            <person name="Foster P.G."/>
            <person name="Simillion C."/>
            <person name="Van de Peer Y."/>
            <person name="Miranda-Saavedra D."/>
            <person name="Barton G.J."/>
            <person name="Westrop G.D."/>
            <person name="Mueller S."/>
            <person name="Dessi D."/>
            <person name="Fiori P.L."/>
            <person name="Ren Q."/>
            <person name="Paulsen I."/>
            <person name="Zhang H."/>
            <person name="Bastida-Corcuera F.D."/>
            <person name="Simoes-Barbosa A."/>
            <person name="Brown M.T."/>
            <person name="Hayes R.D."/>
            <person name="Mukherjee M."/>
            <person name="Okumura C.Y."/>
            <person name="Schneider R."/>
            <person name="Smith A.J."/>
            <person name="Vanacova S."/>
            <person name="Villalvazo M."/>
            <person name="Haas B.J."/>
            <person name="Pertea M."/>
            <person name="Feldblyum T.V."/>
            <person name="Utterback T.R."/>
            <person name="Shu C.L."/>
            <person name="Osoegawa K."/>
            <person name="de Jong P.J."/>
            <person name="Hrdy I."/>
            <person name="Horvathova L."/>
            <person name="Zubacova Z."/>
            <person name="Dolezal P."/>
            <person name="Malik S.B."/>
            <person name="Logsdon J.M. Jr."/>
            <person name="Henze K."/>
            <person name="Gupta A."/>
            <person name="Wang C.C."/>
            <person name="Dunne R.L."/>
            <person name="Upcroft J.A."/>
            <person name="Upcroft P."/>
            <person name="White O."/>
            <person name="Salzberg S.L."/>
            <person name="Tang P."/>
            <person name="Chiu C.-H."/>
            <person name="Lee Y.-S."/>
            <person name="Embley T.M."/>
            <person name="Coombs G.H."/>
            <person name="Mottram J.C."/>
            <person name="Tachezy J."/>
            <person name="Fraser-Liggett C.M."/>
            <person name="Johnson P.J."/>
        </authorList>
    </citation>
    <scope>NUCLEOTIDE SEQUENCE [LARGE SCALE GENOMIC DNA]</scope>
    <source>
        <strain evidence="1">G3</strain>
    </source>
</reference>
<sequence>MQKVQTKNQLYVKEDSLVRVFLHVNLLETKLRQFIIPISRTTQGISTPYHKVSRIGLSEVPDFIVPPQFHPLTPHAQIVYDLPPLIQRAFHFMDYSMCFHRDPFEADEPSEYSYEDFQKKTDTLNSILKIVTDPVSRHGLSPDVFRMLFEMVLKHIIHPLPKVSKEAEFSEYTITYYIKHWEHIVIVHQILRAMMFDHSHFSPLLSKQFSKKLVDCLETPLRSEQQQFEETIKIIIENYVGQRQHLLKHMISKLINYIENIIDYTSIGSILRLLVSYFLSLETPFSTNNHKIFRNLLFPLISTYDSSNFEKPIQDLELIFASQDPENAFWCLQYLFNHRPKTSVKKEILFYNLLTSLLPFLPDTLFLNTAPIVVKLLSRCISSSNVSVCLFAIMFCDNQDLINTFKPVPELVVKYLLPATKETLTSRDDDIKDYGTSLLNKLTPFDHQKTKNTENNEYLMKKWMQIANLAQLVETEEKLFISSMRSIYDN</sequence>
<dbReference type="InterPro" id="IPR002554">
    <property type="entry name" value="PP2A_B56"/>
</dbReference>
<dbReference type="InterPro" id="IPR016024">
    <property type="entry name" value="ARM-type_fold"/>
</dbReference>
<evidence type="ECO:0000313" key="2">
    <source>
        <dbReference type="Proteomes" id="UP000001542"/>
    </source>
</evidence>
<dbReference type="VEuPathDB" id="TrichDB:TVAG_429010"/>
<dbReference type="VEuPathDB" id="TrichDB:TVAGG3_0864810"/>